<proteinExistence type="predicted"/>
<dbReference type="EMBL" id="LNJE01000006">
    <property type="protein sequence ID" value="KYC57954.1"/>
    <property type="molecule type" value="Genomic_DNA"/>
</dbReference>
<reference evidence="2 4" key="1">
    <citation type="journal article" date="2016" name="ISME J.">
        <title>Chasing the elusive Euryarchaeota class WSA2: genomes reveal a uniquely fastidious methyl-reducing methanogen.</title>
        <authorList>
            <person name="Nobu M.K."/>
            <person name="Narihiro T."/>
            <person name="Kuroda K."/>
            <person name="Mei R."/>
            <person name="Liu W.T."/>
        </authorList>
    </citation>
    <scope>NUCLEOTIDE SEQUENCE [LARGE SCALE GENOMIC DNA]</scope>
    <source>
        <strain evidence="2">ADurb1013_Bin02101</strain>
        <strain evidence="3">ADurb1213_Bin02801</strain>
    </source>
</reference>
<name>A0A150JCX3_9EURY</name>
<gene>
    <name evidence="2" type="ORF">AN188_00533</name>
    <name evidence="3" type="ORF">APG09_00660</name>
</gene>
<sequence length="240" mass="27482">MAKKLFINLNQNIILTLSILSILVFGMVGCVFENNDSSHDESLILKANLELQKSTINLEKYLDCILDINEEDLASYAFDFQTYEEGIDKSQYFSNTYNFFEDHKLLLEEIEINNSQALELFEEALQKDLDDIQKEYILMKISVLNKYTEVVSISKILIEKQEIFKKYIENSIRQSMTTCESCGGAPKSATQVGWKTAIPADWVESNIFLLKDQISKILTEAKIIDAEADDYLVVNVKSEI</sequence>
<dbReference type="PROSITE" id="PS51257">
    <property type="entry name" value="PROKAR_LIPOPROTEIN"/>
    <property type="match status" value="1"/>
</dbReference>
<evidence type="ECO:0000313" key="2">
    <source>
        <dbReference type="EMBL" id="KYC55093.1"/>
    </source>
</evidence>
<keyword evidence="1" id="KW-1133">Transmembrane helix</keyword>
<comment type="caution">
    <text evidence="2">The sequence shown here is derived from an EMBL/GenBank/DDBJ whole genome shotgun (WGS) entry which is preliminary data.</text>
</comment>
<organism evidence="2 4">
    <name type="scientific">Candidatus Methanofastidiosum methylothiophilum</name>
    <dbReference type="NCBI Taxonomy" id="1705564"/>
    <lineage>
        <taxon>Archaea</taxon>
        <taxon>Methanobacteriati</taxon>
        <taxon>Methanobacteriota</taxon>
        <taxon>Stenosarchaea group</taxon>
        <taxon>Candidatus Methanofastidiosia</taxon>
        <taxon>Candidatus Methanofastidiosales</taxon>
        <taxon>Candidatus Methanofastidiosaceae</taxon>
        <taxon>Candidatus Methanofastidiosum</taxon>
    </lineage>
</organism>
<keyword evidence="1" id="KW-0812">Transmembrane</keyword>
<feature type="transmembrane region" description="Helical" evidence="1">
    <location>
        <begin position="12"/>
        <end position="32"/>
    </location>
</feature>
<accession>A0A150JCX3</accession>
<keyword evidence="1" id="KW-0472">Membrane</keyword>
<evidence type="ECO:0000256" key="1">
    <source>
        <dbReference type="SAM" id="Phobius"/>
    </source>
</evidence>
<dbReference type="EMBL" id="LNJB01000004">
    <property type="protein sequence ID" value="KYC55093.1"/>
    <property type="molecule type" value="Genomic_DNA"/>
</dbReference>
<dbReference type="Proteomes" id="UP000092420">
    <property type="component" value="Unassembled WGS sequence"/>
</dbReference>
<evidence type="ECO:0000313" key="4">
    <source>
        <dbReference type="Proteomes" id="UP000092420"/>
    </source>
</evidence>
<dbReference type="AlphaFoldDB" id="A0A150JCX3"/>
<accession>A0A150JM62</accession>
<protein>
    <submittedName>
        <fullName evidence="2">Uncharacterized protein</fullName>
    </submittedName>
</protein>
<accession>A0A150JIF1</accession>
<evidence type="ECO:0000313" key="3">
    <source>
        <dbReference type="EMBL" id="KYC57954.1"/>
    </source>
</evidence>